<evidence type="ECO:0000313" key="2">
    <source>
        <dbReference type="Proteomes" id="UP000054564"/>
    </source>
</evidence>
<protein>
    <submittedName>
        <fullName evidence="1">Uncharacterized protein</fullName>
    </submittedName>
</protein>
<dbReference type="EMBL" id="AJIL01000005">
    <property type="protein sequence ID" value="KNF05875.1"/>
    <property type="molecule type" value="Genomic_DNA"/>
</dbReference>
<gene>
    <name evidence="1" type="ORF">PSTG_00869</name>
</gene>
<proteinExistence type="predicted"/>
<accession>A0A0L0W3L5</accession>
<dbReference type="OrthoDB" id="2505908at2759"/>
<dbReference type="Proteomes" id="UP000054564">
    <property type="component" value="Unassembled WGS sequence"/>
</dbReference>
<evidence type="ECO:0000313" key="1">
    <source>
        <dbReference type="EMBL" id="KNF05875.1"/>
    </source>
</evidence>
<reference evidence="2" key="1">
    <citation type="submission" date="2014-03" db="EMBL/GenBank/DDBJ databases">
        <title>The Genome Sequence of Puccinia striiformis f. sp. tritici PST-78.</title>
        <authorList>
            <consortium name="The Broad Institute Genome Sequencing Platform"/>
            <person name="Cuomo C."/>
            <person name="Hulbert S."/>
            <person name="Chen X."/>
            <person name="Walker B."/>
            <person name="Young S.K."/>
            <person name="Zeng Q."/>
            <person name="Gargeya S."/>
            <person name="Fitzgerald M."/>
            <person name="Haas B."/>
            <person name="Abouelleil A."/>
            <person name="Alvarado L."/>
            <person name="Arachchi H.M."/>
            <person name="Berlin A.M."/>
            <person name="Chapman S.B."/>
            <person name="Goldberg J."/>
            <person name="Griggs A."/>
            <person name="Gujja S."/>
            <person name="Hansen M."/>
            <person name="Howarth C."/>
            <person name="Imamovic A."/>
            <person name="Larimer J."/>
            <person name="McCowan C."/>
            <person name="Montmayeur A."/>
            <person name="Murphy C."/>
            <person name="Neiman D."/>
            <person name="Pearson M."/>
            <person name="Priest M."/>
            <person name="Roberts A."/>
            <person name="Saif S."/>
            <person name="Shea T."/>
            <person name="Sisk P."/>
            <person name="Sykes S."/>
            <person name="Wortman J."/>
            <person name="Nusbaum C."/>
            <person name="Birren B."/>
        </authorList>
    </citation>
    <scope>NUCLEOTIDE SEQUENCE [LARGE SCALE GENOMIC DNA]</scope>
    <source>
        <strain evidence="2">race PST-78</strain>
    </source>
</reference>
<sequence length="414" mass="46327">MFSGDFHHGRKCVEGHQSNSSQAFVGGHQSNSDRTLKLLPATVPAATQRQREALGSNIHMMGSYVIQSKPAKVVTIDPKLELAVLEENVGVNDDGEPVNDCLACLLGKRLSTQKDPQLTCHTNKHKKAHLKWVELNSSLNAATLKKDKKFKFPQSMMNNIYLYNTLCLEYSLNGTPSPSVTASFSAACAANKQRPIGIYLSQLIIHESKNIIKNQQLLGVKPGNRKTHCLLLDSIELHKELFTWSASQVSGHVTPLTFCDFLGYCPQEYWKGLYFDGHEQPDVLEARKKYIKDFDLHRQRSRIYEGDKLDTAPPVSPAALANGKETVFLYHDKSTLHAKEKPKSAWLLPGIRELQSKNTGRLIHISDSILETTGRLKLSKEQFQGTTIESNDAATIIYAGSNGDKWWDMEQLCH</sequence>
<dbReference type="PANTHER" id="PTHR35871:SF1">
    <property type="entry name" value="CXC1-LIKE CYSTEINE CLUSTER ASSOCIATED WITH KDZ TRANSPOSASES DOMAIN-CONTAINING PROTEIN"/>
    <property type="match status" value="1"/>
</dbReference>
<comment type="caution">
    <text evidence="1">The sequence shown here is derived from an EMBL/GenBank/DDBJ whole genome shotgun (WGS) entry which is preliminary data.</text>
</comment>
<organism evidence="1 2">
    <name type="scientific">Puccinia striiformis f. sp. tritici PST-78</name>
    <dbReference type="NCBI Taxonomy" id="1165861"/>
    <lineage>
        <taxon>Eukaryota</taxon>
        <taxon>Fungi</taxon>
        <taxon>Dikarya</taxon>
        <taxon>Basidiomycota</taxon>
        <taxon>Pucciniomycotina</taxon>
        <taxon>Pucciniomycetes</taxon>
        <taxon>Pucciniales</taxon>
        <taxon>Pucciniaceae</taxon>
        <taxon>Puccinia</taxon>
    </lineage>
</organism>
<keyword evidence="2" id="KW-1185">Reference proteome</keyword>
<dbReference type="STRING" id="1165861.A0A0L0W3L5"/>
<name>A0A0L0W3L5_9BASI</name>
<dbReference type="PANTHER" id="PTHR35871">
    <property type="entry name" value="EXPRESSED PROTEIN"/>
    <property type="match status" value="1"/>
</dbReference>
<dbReference type="AlphaFoldDB" id="A0A0L0W3L5"/>